<feature type="binding site" evidence="5">
    <location>
        <position position="57"/>
    </location>
    <ligand>
        <name>S-adenosyl-L-methionine</name>
        <dbReference type="ChEBI" id="CHEBI:59789"/>
    </ligand>
</feature>
<evidence type="ECO:0000313" key="6">
    <source>
        <dbReference type="EMBL" id="KAF7509353.1"/>
    </source>
</evidence>
<dbReference type="Proteomes" id="UP000606974">
    <property type="component" value="Unassembled WGS sequence"/>
</dbReference>
<comment type="function">
    <text evidence="5">S-adenosyl-L-methionine-dependent protein methyltransferase that trimethylates the N-terminal glycine 'Gly-2' of elongation factor 1-alpha, before also catalyzing the mono- and dimethylation of 'Lys-3'.</text>
</comment>
<evidence type="ECO:0000256" key="4">
    <source>
        <dbReference type="ARBA" id="ARBA00022691"/>
    </source>
</evidence>
<keyword evidence="4 5" id="KW-0949">S-adenosyl-L-methionine</keyword>
<evidence type="ECO:0000313" key="7">
    <source>
        <dbReference type="Proteomes" id="UP000606974"/>
    </source>
</evidence>
<dbReference type="EC" id="2.1.1.-" evidence="5"/>
<dbReference type="PANTHER" id="PTHR14614">
    <property type="entry name" value="HEPATOCELLULAR CARCINOMA-ASSOCIATED ANTIGEN"/>
    <property type="match status" value="1"/>
</dbReference>
<keyword evidence="3 5" id="KW-0808">Transferase</keyword>
<dbReference type="EMBL" id="JAACFV010000042">
    <property type="protein sequence ID" value="KAF7509353.1"/>
    <property type="molecule type" value="Genomic_DNA"/>
</dbReference>
<comment type="similarity">
    <text evidence="5">Belongs to the class I-like SAM-binding methyltransferase superfamily. EFM7 family.</text>
</comment>
<proteinExistence type="inferred from homology"/>
<keyword evidence="2 5" id="KW-0489">Methyltransferase</keyword>
<dbReference type="InterPro" id="IPR025784">
    <property type="entry name" value="EFM7"/>
</dbReference>
<dbReference type="InterPro" id="IPR029063">
    <property type="entry name" value="SAM-dependent_MTases_sf"/>
</dbReference>
<dbReference type="Pfam" id="PF10294">
    <property type="entry name" value="Methyltransf_16"/>
    <property type="match status" value="1"/>
</dbReference>
<organism evidence="6 7">
    <name type="scientific">Endocarpon pusillum</name>
    <dbReference type="NCBI Taxonomy" id="364733"/>
    <lineage>
        <taxon>Eukaryota</taxon>
        <taxon>Fungi</taxon>
        <taxon>Dikarya</taxon>
        <taxon>Ascomycota</taxon>
        <taxon>Pezizomycotina</taxon>
        <taxon>Eurotiomycetes</taxon>
        <taxon>Chaetothyriomycetidae</taxon>
        <taxon>Verrucariales</taxon>
        <taxon>Verrucariaceae</taxon>
        <taxon>Endocarpon</taxon>
    </lineage>
</organism>
<keyword evidence="7" id="KW-1185">Reference proteome</keyword>
<dbReference type="Gene3D" id="3.40.50.150">
    <property type="entry name" value="Vaccinia Virus protein VP39"/>
    <property type="match status" value="1"/>
</dbReference>
<name>A0A8H7E5W0_9EURO</name>
<dbReference type="GO" id="GO:0016279">
    <property type="term" value="F:protein-lysine N-methyltransferase activity"/>
    <property type="evidence" value="ECO:0007669"/>
    <property type="project" value="UniProtKB-UniRule"/>
</dbReference>
<dbReference type="SUPFAM" id="SSF53335">
    <property type="entry name" value="S-adenosyl-L-methionine-dependent methyltransferases"/>
    <property type="match status" value="1"/>
</dbReference>
<feature type="binding site" evidence="5">
    <location>
        <begin position="84"/>
        <end position="86"/>
    </location>
    <ligand>
        <name>S-adenosyl-L-methionine</name>
        <dbReference type="ChEBI" id="CHEBI:59789"/>
    </ligand>
</feature>
<dbReference type="GO" id="GO:0005737">
    <property type="term" value="C:cytoplasm"/>
    <property type="evidence" value="ECO:0007669"/>
    <property type="project" value="UniProtKB-SubCell"/>
</dbReference>
<keyword evidence="1 5" id="KW-0963">Cytoplasm</keyword>
<dbReference type="PANTHER" id="PTHR14614:SF10">
    <property type="entry name" value="PROTEIN N-TERMINAL AND LYSINE N-METHYLTRANSFERASE EFM7"/>
    <property type="match status" value="1"/>
</dbReference>
<evidence type="ECO:0000256" key="5">
    <source>
        <dbReference type="HAMAP-Rule" id="MF_03223"/>
    </source>
</evidence>
<dbReference type="OrthoDB" id="46564at2759"/>
<reference evidence="6" key="1">
    <citation type="submission" date="2020-02" db="EMBL/GenBank/DDBJ databases">
        <authorList>
            <person name="Palmer J.M."/>
        </authorList>
    </citation>
    <scope>NUCLEOTIDE SEQUENCE</scope>
    <source>
        <strain evidence="6">EPUS1.4</strain>
        <tissue evidence="6">Thallus</tissue>
    </source>
</reference>
<gene>
    <name evidence="5" type="primary">EFM7</name>
    <name evidence="6" type="ORF">GJ744_008076</name>
</gene>
<dbReference type="PROSITE" id="PS51560">
    <property type="entry name" value="SAM_MT_NNT1"/>
    <property type="match status" value="1"/>
</dbReference>
<dbReference type="InterPro" id="IPR019410">
    <property type="entry name" value="Methyltransf_16"/>
</dbReference>
<accession>A0A8H7E5W0</accession>
<feature type="binding site" evidence="5">
    <location>
        <position position="137"/>
    </location>
    <ligand>
        <name>S-adenosyl-L-methionine</name>
        <dbReference type="ChEBI" id="CHEBI:59789"/>
    </ligand>
</feature>
<dbReference type="GO" id="GO:0032259">
    <property type="term" value="P:methylation"/>
    <property type="evidence" value="ECO:0007669"/>
    <property type="project" value="UniProtKB-KW"/>
</dbReference>
<protein>
    <recommendedName>
        <fullName evidence="5">Protein N-terminal and lysine N-methyltransferase EFM7</fullName>
        <ecNumber evidence="5">2.1.1.-</ecNumber>
    </recommendedName>
    <alternativeName>
        <fullName evidence="5">Elongation factor methyltransferase 7</fullName>
    </alternativeName>
</protein>
<evidence type="ECO:0000256" key="2">
    <source>
        <dbReference type="ARBA" id="ARBA00022603"/>
    </source>
</evidence>
<comment type="subcellular location">
    <subcellularLocation>
        <location evidence="5">Cytoplasm</location>
    </subcellularLocation>
</comment>
<feature type="binding site" evidence="5">
    <location>
        <position position="106"/>
    </location>
    <ligand>
        <name>S-adenosyl-L-methionine</name>
        <dbReference type="ChEBI" id="CHEBI:59789"/>
    </ligand>
</feature>
<dbReference type="HAMAP" id="MF_03223">
    <property type="entry name" value="Methyltr_EFM7"/>
    <property type="match status" value="1"/>
</dbReference>
<feature type="binding site" evidence="5">
    <location>
        <position position="163"/>
    </location>
    <ligand>
        <name>S-adenosyl-L-methionine</name>
        <dbReference type="ChEBI" id="CHEBI:59789"/>
    </ligand>
</feature>
<evidence type="ECO:0000256" key="3">
    <source>
        <dbReference type="ARBA" id="ARBA00022679"/>
    </source>
</evidence>
<dbReference type="GO" id="GO:0071885">
    <property type="term" value="F:N-terminal protein N-methyltransferase activity"/>
    <property type="evidence" value="ECO:0007669"/>
    <property type="project" value="UniProtKB-UniRule"/>
</dbReference>
<sequence>MSSDSDDALEASFIFKEPEDFYPPEKPPTFAQHTLRSGQTITLRLVGHNPLWGHLLWNASRITADYLEEHADTLVKDKSVLEFGAGAGLPSLVCAINGAKQVVVTDYPDEDLIENLRHNIEHCTATPENVVAEGYLWGNPPSNLTSHLPSSAGDRSFDLLILADLLFNHSEHRKLVLSMQKTLTRTADAKALVFFSPHRPWLFDKDMAFFDLAREMGFVVEKVLERKMDKAMMDENGSVRRSVHDVGDEEVKKVVFGYQLGWAGLQ</sequence>
<evidence type="ECO:0000256" key="1">
    <source>
        <dbReference type="ARBA" id="ARBA00022490"/>
    </source>
</evidence>
<dbReference type="AlphaFoldDB" id="A0A8H7E5W0"/>
<comment type="caution">
    <text evidence="6">The sequence shown here is derived from an EMBL/GenBank/DDBJ whole genome shotgun (WGS) entry which is preliminary data.</text>
</comment>